<protein>
    <recommendedName>
        <fullName evidence="9">DNA primase</fullName>
        <ecNumber evidence="9">2.7.7.-</ecNumber>
    </recommendedName>
</protein>
<accession>A0ABM1ZRY8</accession>
<reference evidence="10" key="2">
    <citation type="submission" date="2025-05" db="UniProtKB">
        <authorList>
            <consortium name="EnsemblMetazoa"/>
        </authorList>
    </citation>
    <scope>IDENTIFICATION</scope>
    <source>
        <strain evidence="10">Foshan</strain>
    </source>
</reference>
<dbReference type="EC" id="2.7.7.-" evidence="9"/>
<keyword evidence="2 9" id="KW-0240">DNA-directed RNA polymerase</keyword>
<dbReference type="Proteomes" id="UP000069940">
    <property type="component" value="Unassembled WGS sequence"/>
</dbReference>
<keyword evidence="5" id="KW-0548">Nucleotidyltransferase</keyword>
<dbReference type="PANTHER" id="PTHR10536">
    <property type="entry name" value="DNA PRIMASE SMALL SUBUNIT"/>
    <property type="match status" value="1"/>
</dbReference>
<dbReference type="GeneID" id="109407772"/>
<evidence type="ECO:0000256" key="4">
    <source>
        <dbReference type="ARBA" id="ARBA00022679"/>
    </source>
</evidence>
<dbReference type="InterPro" id="IPR014052">
    <property type="entry name" value="DNA_primase_ssu_euk/arc"/>
</dbReference>
<dbReference type="Pfam" id="PF01896">
    <property type="entry name" value="DNA_primase_S"/>
    <property type="match status" value="1"/>
</dbReference>
<dbReference type="NCBIfam" id="TIGR00335">
    <property type="entry name" value="primase_sml"/>
    <property type="match status" value="1"/>
</dbReference>
<keyword evidence="4 9" id="KW-0808">Transferase</keyword>
<dbReference type="CDD" id="cd04860">
    <property type="entry name" value="AE_Prim_S"/>
    <property type="match status" value="1"/>
</dbReference>
<keyword evidence="6 9" id="KW-0235">DNA replication</keyword>
<sequence length="429" mass="49779">MPEKDENGTSKVVEKFNPDSMQDLLPIYYKRLFPHMQFYRWMSYGLSEPSVFSNREFSFTLQDDIYIRYQSFENQSELEKEICSKVPFKIDIGAVYNVRPKDHRASTVMKPVQRELVFDIDMTDYDEIRTCCSEANVCTKCWKFMTIACKIIDAALREDFGFEHLLWVFSGRRGIHCWVCDKSARHVDTKGRSSVAEYLHILISGGEGSVTRVSLGDRMHHSIKRAHKIIEPYFEEICLVEQNMFGTPEGLRKLLAMVQDEGIRLDLDKKLKPHAGNSKALWQAFVAFFEALRVSGQNRSRRFRYIVEETQLAFTYPRIDINVSKGFNHLLKSPFCVHPKTGKVCVPFNPNVAEKFDPTQAPNITVLLNEVSAFDHKQTADGEEERSRIKDYKKTSMFKGTVIFEEFLRKLEQTFKGKAILTSDKKMEF</sequence>
<dbReference type="SUPFAM" id="SSF56747">
    <property type="entry name" value="Prim-pol domain"/>
    <property type="match status" value="1"/>
</dbReference>
<keyword evidence="11" id="KW-1185">Reference proteome</keyword>
<evidence type="ECO:0000256" key="1">
    <source>
        <dbReference type="ARBA" id="ARBA00009762"/>
    </source>
</evidence>
<evidence type="ECO:0000256" key="6">
    <source>
        <dbReference type="ARBA" id="ARBA00022705"/>
    </source>
</evidence>
<proteinExistence type="inferred from homology"/>
<evidence type="ECO:0000256" key="8">
    <source>
        <dbReference type="ARBA" id="ARBA00023163"/>
    </source>
</evidence>
<dbReference type="Gene3D" id="3.90.920.10">
    <property type="entry name" value="DNA primase, PRIM domain"/>
    <property type="match status" value="1"/>
</dbReference>
<evidence type="ECO:0000256" key="5">
    <source>
        <dbReference type="ARBA" id="ARBA00022695"/>
    </source>
</evidence>
<dbReference type="EnsemblMetazoa" id="AALFPA23_021131.R31173">
    <property type="protein sequence ID" value="AALFPA23_021131.P31173"/>
    <property type="gene ID" value="AALFPA23_021131"/>
</dbReference>
<evidence type="ECO:0000256" key="9">
    <source>
        <dbReference type="RuleBase" id="RU003514"/>
    </source>
</evidence>
<keyword evidence="7" id="KW-0479">Metal-binding</keyword>
<evidence type="ECO:0000256" key="7">
    <source>
        <dbReference type="ARBA" id="ARBA00022723"/>
    </source>
</evidence>
<evidence type="ECO:0000256" key="2">
    <source>
        <dbReference type="ARBA" id="ARBA00022478"/>
    </source>
</evidence>
<dbReference type="InterPro" id="IPR002755">
    <property type="entry name" value="DNA_primase_S"/>
</dbReference>
<evidence type="ECO:0000256" key="3">
    <source>
        <dbReference type="ARBA" id="ARBA00022515"/>
    </source>
</evidence>
<keyword evidence="3 9" id="KW-0639">Primosome</keyword>
<comment type="similarity">
    <text evidence="1 9">Belongs to the eukaryotic-type primase small subunit family.</text>
</comment>
<name>A0ABM1ZRY8_AEDAL</name>
<dbReference type="RefSeq" id="XP_029726698.2">
    <property type="nucleotide sequence ID" value="XM_029870838.2"/>
</dbReference>
<evidence type="ECO:0000313" key="11">
    <source>
        <dbReference type="Proteomes" id="UP000069940"/>
    </source>
</evidence>
<evidence type="ECO:0000313" key="10">
    <source>
        <dbReference type="EnsemblMetazoa" id="AALFPA23_021131.P31173"/>
    </source>
</evidence>
<keyword evidence="8" id="KW-0804">Transcription</keyword>
<reference evidence="11" key="1">
    <citation type="journal article" date="2015" name="Proc. Natl. Acad. Sci. U.S.A.">
        <title>Genome sequence of the Asian Tiger mosquito, Aedes albopictus, reveals insights into its biology, genetics, and evolution.</title>
        <authorList>
            <person name="Chen X.G."/>
            <person name="Jiang X."/>
            <person name="Gu J."/>
            <person name="Xu M."/>
            <person name="Wu Y."/>
            <person name="Deng Y."/>
            <person name="Zhang C."/>
            <person name="Bonizzoni M."/>
            <person name="Dermauw W."/>
            <person name="Vontas J."/>
            <person name="Armbruster P."/>
            <person name="Huang X."/>
            <person name="Yang Y."/>
            <person name="Zhang H."/>
            <person name="He W."/>
            <person name="Peng H."/>
            <person name="Liu Y."/>
            <person name="Wu K."/>
            <person name="Chen J."/>
            <person name="Lirakis M."/>
            <person name="Topalis P."/>
            <person name="Van Leeuwen T."/>
            <person name="Hall A.B."/>
            <person name="Jiang X."/>
            <person name="Thorpe C."/>
            <person name="Mueller R.L."/>
            <person name="Sun C."/>
            <person name="Waterhouse R.M."/>
            <person name="Yan G."/>
            <person name="Tu Z.J."/>
            <person name="Fang X."/>
            <person name="James A.A."/>
        </authorList>
    </citation>
    <scope>NUCLEOTIDE SEQUENCE [LARGE SCALE GENOMIC DNA]</scope>
    <source>
        <strain evidence="11">Foshan</strain>
    </source>
</reference>
<organism evidence="10 11">
    <name type="scientific">Aedes albopictus</name>
    <name type="common">Asian tiger mosquito</name>
    <name type="synonym">Stegomyia albopicta</name>
    <dbReference type="NCBI Taxonomy" id="7160"/>
    <lineage>
        <taxon>Eukaryota</taxon>
        <taxon>Metazoa</taxon>
        <taxon>Ecdysozoa</taxon>
        <taxon>Arthropoda</taxon>
        <taxon>Hexapoda</taxon>
        <taxon>Insecta</taxon>
        <taxon>Pterygota</taxon>
        <taxon>Neoptera</taxon>
        <taxon>Endopterygota</taxon>
        <taxon>Diptera</taxon>
        <taxon>Nematocera</taxon>
        <taxon>Culicoidea</taxon>
        <taxon>Culicidae</taxon>
        <taxon>Culicinae</taxon>
        <taxon>Aedini</taxon>
        <taxon>Aedes</taxon>
        <taxon>Stegomyia</taxon>
    </lineage>
</organism>